<dbReference type="GO" id="GO:0047453">
    <property type="term" value="F:ATP-dependent NAD(P)H-hydrate dehydratase activity"/>
    <property type="evidence" value="ECO:0007669"/>
    <property type="project" value="TreeGrafter"/>
</dbReference>
<dbReference type="Gramene" id="AUR62026378-RA">
    <property type="protein sequence ID" value="AUR62026378-RA:cds"/>
    <property type="gene ID" value="AUR62026378"/>
</dbReference>
<evidence type="ECO:0000256" key="1">
    <source>
        <dbReference type="ARBA" id="ARBA00022741"/>
    </source>
</evidence>
<reference evidence="3" key="2">
    <citation type="submission" date="2021-03" db="UniProtKB">
        <authorList>
            <consortium name="EnsemblPlants"/>
        </authorList>
    </citation>
    <scope>IDENTIFICATION</scope>
</reference>
<keyword evidence="2" id="KW-0067">ATP-binding</keyword>
<accession>A0A803MBB1</accession>
<name>A0A803MBB1_CHEQI</name>
<sequence>SLRESLTPIPNRCINNQHQENNAQLVRGSLQQVNRTAAAERSPIAAAESPTRVAVYLSWARQSIKLAEGDLGIGTMNPTLMGCVAGSALLRKAASIAFQNKKRATLTSDIIEFLGISLEDICPI</sequence>
<reference evidence="3" key="1">
    <citation type="journal article" date="2017" name="Nature">
        <title>The genome of Chenopodium quinoa.</title>
        <authorList>
            <person name="Jarvis D.E."/>
            <person name="Ho Y.S."/>
            <person name="Lightfoot D.J."/>
            <person name="Schmoeckel S.M."/>
            <person name="Li B."/>
            <person name="Borm T.J.A."/>
            <person name="Ohyanagi H."/>
            <person name="Mineta K."/>
            <person name="Michell C.T."/>
            <person name="Saber N."/>
            <person name="Kharbatia N.M."/>
            <person name="Rupper R.R."/>
            <person name="Sharp A.R."/>
            <person name="Dally N."/>
            <person name="Boughton B.A."/>
            <person name="Woo Y.H."/>
            <person name="Gao G."/>
            <person name="Schijlen E.G.W.M."/>
            <person name="Guo X."/>
            <person name="Momin A.A."/>
            <person name="Negrao S."/>
            <person name="Al-Babili S."/>
            <person name="Gehring C."/>
            <person name="Roessner U."/>
            <person name="Jung C."/>
            <person name="Murphy K."/>
            <person name="Arold S.T."/>
            <person name="Gojobori T."/>
            <person name="van der Linden C.G."/>
            <person name="van Loo E.N."/>
            <person name="Jellen E.N."/>
            <person name="Maughan P.J."/>
            <person name="Tester M."/>
        </authorList>
    </citation>
    <scope>NUCLEOTIDE SEQUENCE [LARGE SCALE GENOMIC DNA]</scope>
    <source>
        <strain evidence="3">cv. PI 614886</strain>
    </source>
</reference>
<dbReference type="PANTHER" id="PTHR12592">
    <property type="entry name" value="ATP-DEPENDENT (S)-NAD(P)H-HYDRATE DEHYDRATASE FAMILY MEMBER"/>
    <property type="match status" value="1"/>
</dbReference>
<evidence type="ECO:0000313" key="3">
    <source>
        <dbReference type="EnsemblPlants" id="AUR62026378-RA:cds"/>
    </source>
</evidence>
<organism evidence="3 4">
    <name type="scientific">Chenopodium quinoa</name>
    <name type="common">Quinoa</name>
    <dbReference type="NCBI Taxonomy" id="63459"/>
    <lineage>
        <taxon>Eukaryota</taxon>
        <taxon>Viridiplantae</taxon>
        <taxon>Streptophyta</taxon>
        <taxon>Embryophyta</taxon>
        <taxon>Tracheophyta</taxon>
        <taxon>Spermatophyta</taxon>
        <taxon>Magnoliopsida</taxon>
        <taxon>eudicotyledons</taxon>
        <taxon>Gunneridae</taxon>
        <taxon>Pentapetalae</taxon>
        <taxon>Caryophyllales</taxon>
        <taxon>Chenopodiaceae</taxon>
        <taxon>Chenopodioideae</taxon>
        <taxon>Atripliceae</taxon>
        <taxon>Chenopodium</taxon>
    </lineage>
</organism>
<dbReference type="PANTHER" id="PTHR12592:SF0">
    <property type="entry name" value="ATP-DEPENDENT (S)-NAD(P)H-HYDRATE DEHYDRATASE"/>
    <property type="match status" value="1"/>
</dbReference>
<proteinExistence type="predicted"/>
<dbReference type="GO" id="GO:0005524">
    <property type="term" value="F:ATP binding"/>
    <property type="evidence" value="ECO:0007669"/>
    <property type="project" value="UniProtKB-KW"/>
</dbReference>
<keyword evidence="1" id="KW-0547">Nucleotide-binding</keyword>
<dbReference type="Proteomes" id="UP000596660">
    <property type="component" value="Unplaced"/>
</dbReference>
<dbReference type="GO" id="GO:0110051">
    <property type="term" value="P:metabolite repair"/>
    <property type="evidence" value="ECO:0007669"/>
    <property type="project" value="TreeGrafter"/>
</dbReference>
<evidence type="ECO:0000313" key="4">
    <source>
        <dbReference type="Proteomes" id="UP000596660"/>
    </source>
</evidence>
<dbReference type="EnsemblPlants" id="AUR62026378-RA">
    <property type="protein sequence ID" value="AUR62026378-RA:cds"/>
    <property type="gene ID" value="AUR62026378"/>
</dbReference>
<evidence type="ECO:0000256" key="2">
    <source>
        <dbReference type="ARBA" id="ARBA00022840"/>
    </source>
</evidence>
<keyword evidence="4" id="KW-1185">Reference proteome</keyword>
<dbReference type="AlphaFoldDB" id="A0A803MBB1"/>
<protein>
    <submittedName>
        <fullName evidence="3">Uncharacterized protein</fullName>
    </submittedName>
</protein>